<evidence type="ECO:0000313" key="1">
    <source>
        <dbReference type="EMBL" id="MEU0707536.1"/>
    </source>
</evidence>
<dbReference type="EMBL" id="JBEXZR010000006">
    <property type="protein sequence ID" value="MEU0707536.1"/>
    <property type="molecule type" value="Genomic_DNA"/>
</dbReference>
<sequence>MPLHIALTNPEALRERCDVSAVRTADAEPAYEPGAVIPAGPWRPITDAAARALSAPTATPASTLVEIVRPPLPTQDRLDDLALPLGDPQAQYLGQALAKPDMPTTTDNYRDGRLIGLHLDNWDKLPYEHKPSGRRRLALNLGPGTRYIILGVLDAQAVCRAVHPNDYAQRYPHTDDYRTYAAGGHALHVIRIRLAPGEGYIAPTEYLLHDGSTEGQEASAVAFWLGHWQSGNLPSLI</sequence>
<dbReference type="RefSeq" id="WP_189905212.1">
    <property type="nucleotide sequence ID" value="NZ_JBEXZO010000068.1"/>
</dbReference>
<gene>
    <name evidence="1" type="ORF">ABZ508_09175</name>
</gene>
<evidence type="ECO:0000313" key="2">
    <source>
        <dbReference type="Proteomes" id="UP001550378"/>
    </source>
</evidence>
<name>A0ABV2W490_9ACTN</name>
<protein>
    <submittedName>
        <fullName evidence="1">Uncharacterized protein</fullName>
    </submittedName>
</protein>
<accession>A0ABV2W490</accession>
<organism evidence="1 2">
    <name type="scientific">Streptomyces lavendulocolor</name>
    <dbReference type="NCBI Taxonomy" id="67316"/>
    <lineage>
        <taxon>Bacteria</taxon>
        <taxon>Bacillati</taxon>
        <taxon>Actinomycetota</taxon>
        <taxon>Actinomycetes</taxon>
        <taxon>Kitasatosporales</taxon>
        <taxon>Streptomycetaceae</taxon>
        <taxon>Streptomyces</taxon>
    </lineage>
</organism>
<proteinExistence type="predicted"/>
<dbReference type="Proteomes" id="UP001550378">
    <property type="component" value="Unassembled WGS sequence"/>
</dbReference>
<keyword evidence="2" id="KW-1185">Reference proteome</keyword>
<comment type="caution">
    <text evidence="1">The sequence shown here is derived from an EMBL/GenBank/DDBJ whole genome shotgun (WGS) entry which is preliminary data.</text>
</comment>
<reference evidence="1 2" key="1">
    <citation type="submission" date="2024-06" db="EMBL/GenBank/DDBJ databases">
        <title>The Natural Products Discovery Center: Release of the First 8490 Sequenced Strains for Exploring Actinobacteria Biosynthetic Diversity.</title>
        <authorList>
            <person name="Kalkreuter E."/>
            <person name="Kautsar S.A."/>
            <person name="Yang D."/>
            <person name="Bader C.D."/>
            <person name="Teijaro C.N."/>
            <person name="Fluegel L."/>
            <person name="Davis C.M."/>
            <person name="Simpson J.R."/>
            <person name="Lauterbach L."/>
            <person name="Steele A.D."/>
            <person name="Gui C."/>
            <person name="Meng S."/>
            <person name="Li G."/>
            <person name="Viehrig K."/>
            <person name="Ye F."/>
            <person name="Su P."/>
            <person name="Kiefer A.F."/>
            <person name="Nichols A."/>
            <person name="Cepeda A.J."/>
            <person name="Yan W."/>
            <person name="Fan B."/>
            <person name="Jiang Y."/>
            <person name="Adhikari A."/>
            <person name="Zheng C.-J."/>
            <person name="Schuster L."/>
            <person name="Cowan T.M."/>
            <person name="Smanski M.J."/>
            <person name="Chevrette M.G."/>
            <person name="De Carvalho L.P.S."/>
            <person name="Shen B."/>
        </authorList>
    </citation>
    <scope>NUCLEOTIDE SEQUENCE [LARGE SCALE GENOMIC DNA]</scope>
    <source>
        <strain evidence="1 2">NPDC006337</strain>
    </source>
</reference>